<feature type="region of interest" description="Disordered" evidence="11">
    <location>
        <begin position="186"/>
        <end position="231"/>
    </location>
</feature>
<dbReference type="SUPFAM" id="SSF56925">
    <property type="entry name" value="OMPA-like"/>
    <property type="match status" value="1"/>
</dbReference>
<dbReference type="GO" id="GO:0015288">
    <property type="term" value="F:porin activity"/>
    <property type="evidence" value="ECO:0007669"/>
    <property type="project" value="UniProtKB-KW"/>
</dbReference>
<evidence type="ECO:0000256" key="3">
    <source>
        <dbReference type="ARBA" id="ARBA00022452"/>
    </source>
</evidence>
<reference evidence="15" key="1">
    <citation type="submission" date="2017-09" db="EMBL/GenBank/DDBJ databases">
        <authorList>
            <person name="Varghese N."/>
            <person name="Submissions S."/>
        </authorList>
    </citation>
    <scope>NUCLEOTIDE SEQUENCE [LARGE SCALE GENOMIC DNA]</scope>
    <source>
        <strain evidence="15">CGMCC 1.12461</strain>
    </source>
</reference>
<keyword evidence="7" id="KW-0626">Porin</keyword>
<dbReference type="Pfam" id="PF13505">
    <property type="entry name" value="OMP_b-brl"/>
    <property type="match status" value="1"/>
</dbReference>
<keyword evidence="6" id="KW-0406">Ion transport</keyword>
<dbReference type="GO" id="GO:0009279">
    <property type="term" value="C:cell outer membrane"/>
    <property type="evidence" value="ECO:0007669"/>
    <property type="project" value="UniProtKB-SubCell"/>
</dbReference>
<dbReference type="Gene3D" id="2.40.160.20">
    <property type="match status" value="1"/>
</dbReference>
<proteinExistence type="predicted"/>
<organism evidence="14 15">
    <name type="scientific">Arsukibacterium tuosuense</name>
    <dbReference type="NCBI Taxonomy" id="1323745"/>
    <lineage>
        <taxon>Bacteria</taxon>
        <taxon>Pseudomonadati</taxon>
        <taxon>Pseudomonadota</taxon>
        <taxon>Gammaproteobacteria</taxon>
        <taxon>Chromatiales</taxon>
        <taxon>Chromatiaceae</taxon>
        <taxon>Arsukibacterium</taxon>
    </lineage>
</organism>
<dbReference type="PANTHER" id="PTHR30329">
    <property type="entry name" value="STATOR ELEMENT OF FLAGELLAR MOTOR COMPLEX"/>
    <property type="match status" value="1"/>
</dbReference>
<dbReference type="Proteomes" id="UP000219353">
    <property type="component" value="Unassembled WGS sequence"/>
</dbReference>
<dbReference type="InterPro" id="IPR006665">
    <property type="entry name" value="OmpA-like"/>
</dbReference>
<feature type="compositionally biased region" description="Pro residues" evidence="11">
    <location>
        <begin position="187"/>
        <end position="199"/>
    </location>
</feature>
<evidence type="ECO:0000256" key="6">
    <source>
        <dbReference type="ARBA" id="ARBA00023065"/>
    </source>
</evidence>
<feature type="signal peptide" evidence="12">
    <location>
        <begin position="1"/>
        <end position="23"/>
    </location>
</feature>
<protein>
    <submittedName>
        <fullName evidence="14">OmpA-OmpF porin, OOP family</fullName>
    </submittedName>
</protein>
<sequence length="366" mass="39472">MKLKITALAVLAALPFISTQALAQSTPAADLENRVFGSVFGEYYMPDTDKTESANWNFMEKDWGYGIEIGYYLNESWALRAEFAKLDLSSKLDGSDSDGNRLGIDVMYHLASMPSTYVVGGLKRMDAVQSSTAFNIGVGYKHFFNQNFGLFAEANRYQGIDESYADAGIKLGMTYLFGSAAAKAAPTPAPAPAPAPAQPAQPAQPAKPADSDNDGVTDANDRCPNTAATHQVDPQGCTVFTEEMQRVGDVDIEVKFGFDSASVSADQRSEVIQLAAFMKRFPESEVVIEGHASNIGNPSYNMLLSKRRAQSVADILTGEGVESSRITSVGYGVTRLRVEGNTPEAHAANQRIEAKVTAKVKEPVLR</sequence>
<dbReference type="AlphaFoldDB" id="A0A285JIT5"/>
<dbReference type="InterPro" id="IPR027385">
    <property type="entry name" value="Beta-barrel_OMP"/>
</dbReference>
<accession>A0A285JIT5</accession>
<dbReference type="OrthoDB" id="9805832at2"/>
<dbReference type="InterPro" id="IPR011250">
    <property type="entry name" value="OMP/PagP_B-barrel"/>
</dbReference>
<evidence type="ECO:0000256" key="1">
    <source>
        <dbReference type="ARBA" id="ARBA00004571"/>
    </source>
</evidence>
<keyword evidence="9" id="KW-0998">Cell outer membrane</keyword>
<dbReference type="GO" id="GO:0046930">
    <property type="term" value="C:pore complex"/>
    <property type="evidence" value="ECO:0007669"/>
    <property type="project" value="UniProtKB-KW"/>
</dbReference>
<feature type="domain" description="OmpA-like" evidence="13">
    <location>
        <begin position="243"/>
        <end position="360"/>
    </location>
</feature>
<evidence type="ECO:0000256" key="8">
    <source>
        <dbReference type="ARBA" id="ARBA00023136"/>
    </source>
</evidence>
<keyword evidence="4" id="KW-0812">Transmembrane</keyword>
<keyword evidence="2" id="KW-0813">Transport</keyword>
<dbReference type="InterPro" id="IPR036737">
    <property type="entry name" value="OmpA-like_sf"/>
</dbReference>
<feature type="chain" id="PRO_5012696063" evidence="12">
    <location>
        <begin position="24"/>
        <end position="366"/>
    </location>
</feature>
<evidence type="ECO:0000313" key="14">
    <source>
        <dbReference type="EMBL" id="SNY60175.1"/>
    </source>
</evidence>
<dbReference type="SUPFAM" id="SSF103088">
    <property type="entry name" value="OmpA-like"/>
    <property type="match status" value="1"/>
</dbReference>
<name>A0A285JIT5_9GAMM</name>
<keyword evidence="3" id="KW-1134">Transmembrane beta strand</keyword>
<comment type="subcellular location">
    <subcellularLocation>
        <location evidence="1">Cell outer membrane</location>
        <topology evidence="1">Multi-pass membrane protein</topology>
    </subcellularLocation>
</comment>
<dbReference type="RefSeq" id="WP_097112926.1">
    <property type="nucleotide sequence ID" value="NZ_OBEB01000010.1"/>
</dbReference>
<dbReference type="PROSITE" id="PS51123">
    <property type="entry name" value="OMPA_2"/>
    <property type="match status" value="1"/>
</dbReference>
<dbReference type="SUPFAM" id="SSF103647">
    <property type="entry name" value="TSP type-3 repeat"/>
    <property type="match status" value="1"/>
</dbReference>
<evidence type="ECO:0000256" key="11">
    <source>
        <dbReference type="SAM" id="MobiDB-lite"/>
    </source>
</evidence>
<evidence type="ECO:0000256" key="9">
    <source>
        <dbReference type="ARBA" id="ARBA00023237"/>
    </source>
</evidence>
<keyword evidence="15" id="KW-1185">Reference proteome</keyword>
<dbReference type="Pfam" id="PF00691">
    <property type="entry name" value="OmpA"/>
    <property type="match status" value="1"/>
</dbReference>
<dbReference type="EMBL" id="OBEB01000010">
    <property type="protein sequence ID" value="SNY60175.1"/>
    <property type="molecule type" value="Genomic_DNA"/>
</dbReference>
<dbReference type="CDD" id="cd07185">
    <property type="entry name" value="OmpA_C-like"/>
    <property type="match status" value="1"/>
</dbReference>
<evidence type="ECO:0000256" key="10">
    <source>
        <dbReference type="PROSITE-ProRule" id="PRU00473"/>
    </source>
</evidence>
<evidence type="ECO:0000256" key="5">
    <source>
        <dbReference type="ARBA" id="ARBA00022729"/>
    </source>
</evidence>
<keyword evidence="8 10" id="KW-0472">Membrane</keyword>
<dbReference type="GO" id="GO:0005509">
    <property type="term" value="F:calcium ion binding"/>
    <property type="evidence" value="ECO:0007669"/>
    <property type="project" value="InterPro"/>
</dbReference>
<dbReference type="Gene3D" id="4.10.1080.10">
    <property type="entry name" value="TSP type-3 repeat"/>
    <property type="match status" value="1"/>
</dbReference>
<evidence type="ECO:0000256" key="2">
    <source>
        <dbReference type="ARBA" id="ARBA00022448"/>
    </source>
</evidence>
<evidence type="ECO:0000256" key="7">
    <source>
        <dbReference type="ARBA" id="ARBA00023114"/>
    </source>
</evidence>
<dbReference type="InterPro" id="IPR050330">
    <property type="entry name" value="Bact_OuterMem_StrucFunc"/>
</dbReference>
<gene>
    <name evidence="14" type="ORF">SAMN06297280_0026</name>
</gene>
<dbReference type="GO" id="GO:0006811">
    <property type="term" value="P:monoatomic ion transport"/>
    <property type="evidence" value="ECO:0007669"/>
    <property type="project" value="UniProtKB-KW"/>
</dbReference>
<keyword evidence="5 12" id="KW-0732">Signal</keyword>
<evidence type="ECO:0000256" key="12">
    <source>
        <dbReference type="SAM" id="SignalP"/>
    </source>
</evidence>
<evidence type="ECO:0000313" key="15">
    <source>
        <dbReference type="Proteomes" id="UP000219353"/>
    </source>
</evidence>
<dbReference type="PRINTS" id="PR01021">
    <property type="entry name" value="OMPADOMAIN"/>
</dbReference>
<dbReference type="PANTHER" id="PTHR30329:SF21">
    <property type="entry name" value="LIPOPROTEIN YIAD-RELATED"/>
    <property type="match status" value="1"/>
</dbReference>
<evidence type="ECO:0000256" key="4">
    <source>
        <dbReference type="ARBA" id="ARBA00022692"/>
    </source>
</evidence>
<dbReference type="InterPro" id="IPR028974">
    <property type="entry name" value="TSP_type-3_rpt"/>
</dbReference>
<evidence type="ECO:0000259" key="13">
    <source>
        <dbReference type="PROSITE" id="PS51123"/>
    </source>
</evidence>
<dbReference type="InterPro" id="IPR006664">
    <property type="entry name" value="OMP_bac"/>
</dbReference>
<dbReference type="Gene3D" id="3.30.1330.60">
    <property type="entry name" value="OmpA-like domain"/>
    <property type="match status" value="1"/>
</dbReference>